<keyword evidence="2" id="KW-1185">Reference proteome</keyword>
<sequence length="55" mass="6364">MVLFLKAIDENDDTRAYNSLGTLYEMGLGVKKILQLRLNIIRRPPRKVMSKQMAI</sequence>
<dbReference type="EMBL" id="JFZV01000002">
    <property type="protein sequence ID" value="KDN15309.1"/>
    <property type="molecule type" value="Genomic_DNA"/>
</dbReference>
<evidence type="ECO:0000313" key="2">
    <source>
        <dbReference type="Proteomes" id="UP000027170"/>
    </source>
</evidence>
<evidence type="ECO:0000313" key="1">
    <source>
        <dbReference type="EMBL" id="KDN15309.1"/>
    </source>
</evidence>
<dbReference type="AlphaFoldDB" id="A0A837AGW4"/>
<dbReference type="Proteomes" id="UP000027170">
    <property type="component" value="Unassembled WGS sequence"/>
</dbReference>
<organism evidence="1 2">
    <name type="scientific">Snodgrassella communis</name>
    <dbReference type="NCBI Taxonomy" id="2946699"/>
    <lineage>
        <taxon>Bacteria</taxon>
        <taxon>Pseudomonadati</taxon>
        <taxon>Pseudomonadota</taxon>
        <taxon>Betaproteobacteria</taxon>
        <taxon>Neisseriales</taxon>
        <taxon>Neisseriaceae</taxon>
        <taxon>Snodgrassella</taxon>
    </lineage>
</organism>
<protein>
    <submittedName>
        <fullName evidence="1">Uncharacterized protein</fullName>
    </submittedName>
</protein>
<proteinExistence type="predicted"/>
<reference evidence="1 2" key="1">
    <citation type="submission" date="2014-03" db="EMBL/GenBank/DDBJ databases">
        <title>The genomes of two eusocial bee gut symbionts.</title>
        <authorList>
            <person name="Kwong W.K."/>
            <person name="Engel P."/>
            <person name="Koch H."/>
            <person name="Moran N.A."/>
        </authorList>
    </citation>
    <scope>NUCLEOTIDE SEQUENCE [LARGE SCALE GENOMIC DNA]</scope>
    <source>
        <strain evidence="2">wkB29</strain>
    </source>
</reference>
<comment type="caution">
    <text evidence="1">The sequence shown here is derived from an EMBL/GenBank/DDBJ whole genome shotgun (WGS) entry which is preliminary data.</text>
</comment>
<gene>
    <name evidence="1" type="ORF">SALWKB29_0413</name>
</gene>
<name>A0A837AGW4_9NEIS</name>
<accession>A0A837AGW4</accession>